<dbReference type="Gene3D" id="1.20.1730.10">
    <property type="entry name" value="Sodium/glucose cotransporter"/>
    <property type="match status" value="1"/>
</dbReference>
<dbReference type="InterPro" id="IPR050277">
    <property type="entry name" value="Sodium:Solute_Symporter"/>
</dbReference>
<feature type="transmembrane region" description="Helical" evidence="8">
    <location>
        <begin position="435"/>
        <end position="452"/>
    </location>
</feature>
<accession>A0A8J6UQK8</accession>
<feature type="transmembrane region" description="Helical" evidence="8">
    <location>
        <begin position="184"/>
        <end position="207"/>
    </location>
</feature>
<organism evidence="9 10">
    <name type="scientific">Pelovirga terrestris</name>
    <dbReference type="NCBI Taxonomy" id="2771352"/>
    <lineage>
        <taxon>Bacteria</taxon>
        <taxon>Pseudomonadati</taxon>
        <taxon>Thermodesulfobacteriota</taxon>
        <taxon>Desulfuromonadia</taxon>
        <taxon>Geobacterales</taxon>
        <taxon>Geobacteraceae</taxon>
        <taxon>Pelovirga</taxon>
    </lineage>
</organism>
<gene>
    <name evidence="9" type="ORF">ICT70_00530</name>
</gene>
<evidence type="ECO:0000256" key="8">
    <source>
        <dbReference type="SAM" id="Phobius"/>
    </source>
</evidence>
<dbReference type="AlphaFoldDB" id="A0A8J6UQK8"/>
<evidence type="ECO:0000256" key="1">
    <source>
        <dbReference type="ARBA" id="ARBA00004141"/>
    </source>
</evidence>
<feature type="transmembrane region" description="Helical" evidence="8">
    <location>
        <begin position="123"/>
        <end position="147"/>
    </location>
</feature>
<evidence type="ECO:0000256" key="5">
    <source>
        <dbReference type="ARBA" id="ARBA00022989"/>
    </source>
</evidence>
<comment type="subcellular location">
    <subcellularLocation>
        <location evidence="1">Membrane</location>
        <topology evidence="1">Multi-pass membrane protein</topology>
    </subcellularLocation>
</comment>
<keyword evidence="3" id="KW-0813">Transport</keyword>
<keyword evidence="4 8" id="KW-0812">Transmembrane</keyword>
<reference evidence="9" key="1">
    <citation type="submission" date="2020-09" db="EMBL/GenBank/DDBJ databases">
        <title>Pelobacter alkaliphilus sp. nov., a novel anaerobic arsenate-reducing bacterium from terrestrial mud volcano.</title>
        <authorList>
            <person name="Khomyakova M.A."/>
            <person name="Merkel A.Y."/>
            <person name="Slobodkin A.I."/>
        </authorList>
    </citation>
    <scope>NUCLEOTIDE SEQUENCE</scope>
    <source>
        <strain evidence="9">M08fum</strain>
    </source>
</reference>
<protein>
    <submittedName>
        <fullName evidence="9">Sodium:solute symporter family protein</fullName>
    </submittedName>
</protein>
<name>A0A8J6UQK8_9BACT</name>
<evidence type="ECO:0000313" key="10">
    <source>
        <dbReference type="Proteomes" id="UP000632828"/>
    </source>
</evidence>
<feature type="transmembrane region" description="Helical" evidence="8">
    <location>
        <begin position="261"/>
        <end position="282"/>
    </location>
</feature>
<dbReference type="Proteomes" id="UP000632828">
    <property type="component" value="Unassembled WGS sequence"/>
</dbReference>
<sequence length="457" mass="48060">MTLDLSFLLAFFATLAGIFYLAWGGKARATNGADYVLTGRKASSLNVFGAITGTLVGGASTIGTAQLAFMYGLSAWWFTLGAGLACLFLGLFIAVPLRQSQAQTIPEFIALYHGERVRTAASLFTAAGMFIQIVAQLLACGAVMAVLFDLSMVASATISVLLVAFFTLGGGMKSAGVTGMIKMVLIYLTMAVAGLVALNLAGGWRGLTSGFAAWPWFSLFGYGIKEGVSDLVSMLVGVISTQTYLQAIFSANNSSVARRGTLLSAALIPPLGLFGILVGLFMRQTMPEIQSALALPTFILQHLPSGFAGIAFATLLIAAVGTASGLALGVATTLKVDLLRYWLQNKPSELLIFRLITLAVVVGAFILLLSNLGSAIMDWSFLSMGLRGATLCFPLLFAVFLPKTNWRQAGFVSIMVAPTAVVLLGFFPITGIPPLFFGLGLSLLVFLLTLPLPGTKS</sequence>
<feature type="transmembrane region" description="Helical" evidence="8">
    <location>
        <begin position="227"/>
        <end position="249"/>
    </location>
</feature>
<proteinExistence type="inferred from homology"/>
<comment type="caution">
    <text evidence="9">The sequence shown here is derived from an EMBL/GenBank/DDBJ whole genome shotgun (WGS) entry which is preliminary data.</text>
</comment>
<feature type="transmembrane region" description="Helical" evidence="8">
    <location>
        <begin position="381"/>
        <end position="402"/>
    </location>
</feature>
<dbReference type="InterPro" id="IPR001734">
    <property type="entry name" value="Na/solute_symporter"/>
</dbReference>
<feature type="transmembrane region" description="Helical" evidence="8">
    <location>
        <begin position="6"/>
        <end position="24"/>
    </location>
</feature>
<evidence type="ECO:0000256" key="4">
    <source>
        <dbReference type="ARBA" id="ARBA00022692"/>
    </source>
</evidence>
<comment type="similarity">
    <text evidence="2 7">Belongs to the sodium:solute symporter (SSF) (TC 2.A.21) family.</text>
</comment>
<dbReference type="CDD" id="cd10322">
    <property type="entry name" value="SLC5sbd"/>
    <property type="match status" value="1"/>
</dbReference>
<dbReference type="InterPro" id="IPR038377">
    <property type="entry name" value="Na/Glc_symporter_sf"/>
</dbReference>
<evidence type="ECO:0000313" key="9">
    <source>
        <dbReference type="EMBL" id="MBD1399151.1"/>
    </source>
</evidence>
<evidence type="ECO:0000256" key="7">
    <source>
        <dbReference type="RuleBase" id="RU362091"/>
    </source>
</evidence>
<dbReference type="Pfam" id="PF00474">
    <property type="entry name" value="SSF"/>
    <property type="match status" value="1"/>
</dbReference>
<evidence type="ECO:0000256" key="2">
    <source>
        <dbReference type="ARBA" id="ARBA00006434"/>
    </source>
</evidence>
<keyword evidence="5 8" id="KW-1133">Transmembrane helix</keyword>
<dbReference type="PANTHER" id="PTHR48086:SF7">
    <property type="entry name" value="SODIUM-SOLUTE SYMPORTER-RELATED"/>
    <property type="match status" value="1"/>
</dbReference>
<dbReference type="PANTHER" id="PTHR48086">
    <property type="entry name" value="SODIUM/PROLINE SYMPORTER-RELATED"/>
    <property type="match status" value="1"/>
</dbReference>
<dbReference type="GO" id="GO:0005886">
    <property type="term" value="C:plasma membrane"/>
    <property type="evidence" value="ECO:0007669"/>
    <property type="project" value="TreeGrafter"/>
</dbReference>
<feature type="transmembrane region" description="Helical" evidence="8">
    <location>
        <begin position="153"/>
        <end position="172"/>
    </location>
</feature>
<feature type="transmembrane region" description="Helical" evidence="8">
    <location>
        <begin position="45"/>
        <end position="69"/>
    </location>
</feature>
<feature type="transmembrane region" description="Helical" evidence="8">
    <location>
        <begin position="409"/>
        <end position="429"/>
    </location>
</feature>
<dbReference type="RefSeq" id="WP_191153426.1">
    <property type="nucleotide sequence ID" value="NZ_JACWUN010000001.1"/>
</dbReference>
<dbReference type="EMBL" id="JACWUN010000001">
    <property type="protein sequence ID" value="MBD1399151.1"/>
    <property type="molecule type" value="Genomic_DNA"/>
</dbReference>
<feature type="transmembrane region" description="Helical" evidence="8">
    <location>
        <begin position="351"/>
        <end position="369"/>
    </location>
</feature>
<keyword evidence="6 8" id="KW-0472">Membrane</keyword>
<feature type="transmembrane region" description="Helical" evidence="8">
    <location>
        <begin position="75"/>
        <end position="95"/>
    </location>
</feature>
<evidence type="ECO:0000256" key="3">
    <source>
        <dbReference type="ARBA" id="ARBA00022448"/>
    </source>
</evidence>
<dbReference type="GO" id="GO:0022857">
    <property type="term" value="F:transmembrane transporter activity"/>
    <property type="evidence" value="ECO:0007669"/>
    <property type="project" value="InterPro"/>
</dbReference>
<feature type="transmembrane region" description="Helical" evidence="8">
    <location>
        <begin position="302"/>
        <end position="330"/>
    </location>
</feature>
<evidence type="ECO:0000256" key="6">
    <source>
        <dbReference type="ARBA" id="ARBA00023136"/>
    </source>
</evidence>
<keyword evidence="10" id="KW-1185">Reference proteome</keyword>
<dbReference type="PROSITE" id="PS50283">
    <property type="entry name" value="NA_SOLUT_SYMP_3"/>
    <property type="match status" value="1"/>
</dbReference>